<organism evidence="8 9">
    <name type="scientific">Amycolatopsis albispora</name>
    <dbReference type="NCBI Taxonomy" id="1804986"/>
    <lineage>
        <taxon>Bacteria</taxon>
        <taxon>Bacillati</taxon>
        <taxon>Actinomycetota</taxon>
        <taxon>Actinomycetes</taxon>
        <taxon>Pseudonocardiales</taxon>
        <taxon>Pseudonocardiaceae</taxon>
        <taxon>Amycolatopsis</taxon>
    </lineage>
</organism>
<dbReference type="Gene3D" id="1.10.150.130">
    <property type="match status" value="1"/>
</dbReference>
<keyword evidence="4" id="KW-0233">DNA recombination</keyword>
<sequence length="485" mass="54791">MPFVADLPNDWHEWLQRADVVPGTPFLLSPSYEYDVVLNDFFQSVKMVASATTTQSGYARDLAAFLTFLWSAREQRSWRDATEADHRAYLHWRRRDPAGPRVAGAAWDREVAAVNRFYRWALGCGHVQVNPIPQTSRRPVPVEAGWANRSTLDEQRPATYSHDAVRERVEWLPPQEYRRWRDVGVRGFTGAGLPDERFRGRWAARNAAFCDLMVRTGLRLSEQAALSVFEVPLDQGLGGYRRFWLPASIAKGGSARWIYVPASVLADLAAYVAIDRPEVVAASQHRYRRMRRPLVVQDPSQPIATQVTGVGVRRRVKVAQLDAAERRLLLIEGPGGLEPALFWLGEHGWPLSVHRWKKMFDEANARCGKAGVGLAAHAHLLRHTFAVVTLEQLQRGHIAALAELTEEQRGHYARIFGDPLDWVRRRLGHSSVVTTQIYLHALSELEMQTRMALVPDGWEDPRAIPVDALPVDDDAEHDPAAGRNR</sequence>
<dbReference type="InterPro" id="IPR050090">
    <property type="entry name" value="Tyrosine_recombinase_XerCD"/>
</dbReference>
<dbReference type="PANTHER" id="PTHR30349">
    <property type="entry name" value="PHAGE INTEGRASE-RELATED"/>
    <property type="match status" value="1"/>
</dbReference>
<dbReference type="Pfam" id="PF02899">
    <property type="entry name" value="Phage_int_SAM_1"/>
    <property type="match status" value="1"/>
</dbReference>
<evidence type="ECO:0000313" key="8">
    <source>
        <dbReference type="EMBL" id="AXB48766.1"/>
    </source>
</evidence>
<evidence type="ECO:0000256" key="4">
    <source>
        <dbReference type="ARBA" id="ARBA00023172"/>
    </source>
</evidence>
<comment type="similarity">
    <text evidence="1">Belongs to the 'phage' integrase family.</text>
</comment>
<feature type="domain" description="Tyr recombinase" evidence="6">
    <location>
        <begin position="167"/>
        <end position="452"/>
    </location>
</feature>
<dbReference type="InterPro" id="IPR044068">
    <property type="entry name" value="CB"/>
</dbReference>
<evidence type="ECO:0000259" key="7">
    <source>
        <dbReference type="PROSITE" id="PS51900"/>
    </source>
</evidence>
<evidence type="ECO:0000313" key="9">
    <source>
        <dbReference type="Proteomes" id="UP000250434"/>
    </source>
</evidence>
<evidence type="ECO:0000256" key="2">
    <source>
        <dbReference type="ARBA" id="ARBA00022908"/>
    </source>
</evidence>
<dbReference type="Proteomes" id="UP000250434">
    <property type="component" value="Chromosome"/>
</dbReference>
<dbReference type="GO" id="GO:0015074">
    <property type="term" value="P:DNA integration"/>
    <property type="evidence" value="ECO:0007669"/>
    <property type="project" value="UniProtKB-KW"/>
</dbReference>
<keyword evidence="3 5" id="KW-0238">DNA-binding</keyword>
<dbReference type="PROSITE" id="PS51898">
    <property type="entry name" value="TYR_RECOMBINASE"/>
    <property type="match status" value="1"/>
</dbReference>
<dbReference type="InterPro" id="IPR004107">
    <property type="entry name" value="Integrase_SAM-like_N"/>
</dbReference>
<dbReference type="InterPro" id="IPR010998">
    <property type="entry name" value="Integrase_recombinase_N"/>
</dbReference>
<dbReference type="EMBL" id="CP015163">
    <property type="protein sequence ID" value="AXB48766.1"/>
    <property type="molecule type" value="Genomic_DNA"/>
</dbReference>
<dbReference type="PROSITE" id="PS51900">
    <property type="entry name" value="CB"/>
    <property type="match status" value="1"/>
</dbReference>
<evidence type="ECO:0000256" key="3">
    <source>
        <dbReference type="ARBA" id="ARBA00023125"/>
    </source>
</evidence>
<evidence type="ECO:0000256" key="1">
    <source>
        <dbReference type="ARBA" id="ARBA00008857"/>
    </source>
</evidence>
<dbReference type="InterPro" id="IPR011010">
    <property type="entry name" value="DNA_brk_join_enz"/>
</dbReference>
<dbReference type="KEGG" id="aab:A4R43_24550"/>
<dbReference type="Gene3D" id="1.10.443.10">
    <property type="entry name" value="Intergrase catalytic core"/>
    <property type="match status" value="1"/>
</dbReference>
<dbReference type="CDD" id="cd00397">
    <property type="entry name" value="DNA_BRE_C"/>
    <property type="match status" value="1"/>
</dbReference>
<accession>A0A344LL42</accession>
<reference evidence="8 9" key="1">
    <citation type="submission" date="2016-04" db="EMBL/GenBank/DDBJ databases">
        <title>Complete genome sequence and analysis of deep-sea sediment isolate, Amycolatopsis sp. WP1.</title>
        <authorList>
            <person name="Wang H."/>
            <person name="Chen S."/>
            <person name="Wu Q."/>
        </authorList>
    </citation>
    <scope>NUCLEOTIDE SEQUENCE [LARGE SCALE GENOMIC DNA]</scope>
    <source>
        <strain evidence="8 9">WP1</strain>
    </source>
</reference>
<feature type="domain" description="Core-binding (CB)" evidence="7">
    <location>
        <begin position="32"/>
        <end position="122"/>
    </location>
</feature>
<dbReference type="InterPro" id="IPR013762">
    <property type="entry name" value="Integrase-like_cat_sf"/>
</dbReference>
<dbReference type="PANTHER" id="PTHR30349:SF64">
    <property type="entry name" value="PROPHAGE INTEGRASE INTD-RELATED"/>
    <property type="match status" value="1"/>
</dbReference>
<gene>
    <name evidence="8" type="ORF">A4R43_24550</name>
</gene>
<evidence type="ECO:0000256" key="5">
    <source>
        <dbReference type="PROSITE-ProRule" id="PRU01248"/>
    </source>
</evidence>
<protein>
    <submittedName>
        <fullName evidence="8">Integrase</fullName>
    </submittedName>
</protein>
<keyword evidence="9" id="KW-1185">Reference proteome</keyword>
<name>A0A344LL42_9PSEU</name>
<proteinExistence type="inferred from homology"/>
<keyword evidence="2" id="KW-0229">DNA integration</keyword>
<dbReference type="SUPFAM" id="SSF56349">
    <property type="entry name" value="DNA breaking-rejoining enzymes"/>
    <property type="match status" value="2"/>
</dbReference>
<dbReference type="AlphaFoldDB" id="A0A344LL42"/>
<dbReference type="GO" id="GO:0006310">
    <property type="term" value="P:DNA recombination"/>
    <property type="evidence" value="ECO:0007669"/>
    <property type="project" value="UniProtKB-KW"/>
</dbReference>
<evidence type="ECO:0000259" key="6">
    <source>
        <dbReference type="PROSITE" id="PS51898"/>
    </source>
</evidence>
<dbReference type="InterPro" id="IPR002104">
    <property type="entry name" value="Integrase_catalytic"/>
</dbReference>
<dbReference type="GO" id="GO:0003677">
    <property type="term" value="F:DNA binding"/>
    <property type="evidence" value="ECO:0007669"/>
    <property type="project" value="UniProtKB-UniRule"/>
</dbReference>